<dbReference type="InterPro" id="IPR053240">
    <property type="entry name" value="VTT_domain"/>
</dbReference>
<name>A0A8S1J9T5_9CHLO</name>
<evidence type="ECO:0000256" key="1">
    <source>
        <dbReference type="SAM" id="Phobius"/>
    </source>
</evidence>
<dbReference type="PANTHER" id="PTHR46826">
    <property type="match status" value="1"/>
</dbReference>
<gene>
    <name evidence="3" type="ORF">OSTQU699_LOCUS9327</name>
</gene>
<dbReference type="Proteomes" id="UP000708148">
    <property type="component" value="Unassembled WGS sequence"/>
</dbReference>
<feature type="non-terminal residue" evidence="3">
    <location>
        <position position="1"/>
    </location>
</feature>
<dbReference type="InterPro" id="IPR032816">
    <property type="entry name" value="VTT_dom"/>
</dbReference>
<reference evidence="3" key="1">
    <citation type="submission" date="2020-12" db="EMBL/GenBank/DDBJ databases">
        <authorList>
            <person name="Iha C."/>
        </authorList>
    </citation>
    <scope>NUCLEOTIDE SEQUENCE</scope>
</reference>
<dbReference type="Pfam" id="PF09335">
    <property type="entry name" value="VTT_dom"/>
    <property type="match status" value="1"/>
</dbReference>
<evidence type="ECO:0000313" key="3">
    <source>
        <dbReference type="EMBL" id="CAD7703970.1"/>
    </source>
</evidence>
<comment type="caution">
    <text evidence="3">The sequence shown here is derived from an EMBL/GenBank/DDBJ whole genome shotgun (WGS) entry which is preliminary data.</text>
</comment>
<keyword evidence="1" id="KW-1133">Transmembrane helix</keyword>
<feature type="transmembrane region" description="Helical" evidence="1">
    <location>
        <begin position="79"/>
        <end position="106"/>
    </location>
</feature>
<keyword evidence="1" id="KW-0472">Membrane</keyword>
<organism evidence="3 4">
    <name type="scientific">Ostreobium quekettii</name>
    <dbReference type="NCBI Taxonomy" id="121088"/>
    <lineage>
        <taxon>Eukaryota</taxon>
        <taxon>Viridiplantae</taxon>
        <taxon>Chlorophyta</taxon>
        <taxon>core chlorophytes</taxon>
        <taxon>Ulvophyceae</taxon>
        <taxon>TCBD clade</taxon>
        <taxon>Bryopsidales</taxon>
        <taxon>Ostreobineae</taxon>
        <taxon>Ostreobiaceae</taxon>
        <taxon>Ostreobium</taxon>
    </lineage>
</organism>
<proteinExistence type="predicted"/>
<protein>
    <recommendedName>
        <fullName evidence="2">VTT domain-containing protein</fullName>
    </recommendedName>
</protein>
<dbReference type="AlphaFoldDB" id="A0A8S1J9T5"/>
<dbReference type="PANTHER" id="PTHR46826:SF1">
    <property type="entry name" value="TVP38_TMEM64 FAMILY MEMBRANE PROTEIN YDJX"/>
    <property type="match status" value="1"/>
</dbReference>
<feature type="transmembrane region" description="Helical" evidence="1">
    <location>
        <begin position="53"/>
        <end position="73"/>
    </location>
</feature>
<evidence type="ECO:0000313" key="4">
    <source>
        <dbReference type="Proteomes" id="UP000708148"/>
    </source>
</evidence>
<feature type="domain" description="VTT" evidence="2">
    <location>
        <begin position="70"/>
        <end position="188"/>
    </location>
</feature>
<dbReference type="OrthoDB" id="166803at2759"/>
<dbReference type="EMBL" id="CAJHUC010002552">
    <property type="protein sequence ID" value="CAD7703970.1"/>
    <property type="molecule type" value="Genomic_DNA"/>
</dbReference>
<keyword evidence="1" id="KW-0812">Transmembrane</keyword>
<feature type="transmembrane region" description="Helical" evidence="1">
    <location>
        <begin position="12"/>
        <end position="32"/>
    </location>
</feature>
<sequence length="252" mass="26104">ADDDLNPPANNYLLTAGIAAAVALLVGAGVFYHDDIKSFLDIFVADVESLGPLGYVVYAVVYTVLEILAVPAAPLTLAAGYLFGSVAATAVVSVSATVAAVSAFLISRYLLRDKVLEWANDNKTFAAVDKALKKDAFKCVFLLRLSPLMPFAASNYLYGLTSIDLGPYTLGSWLGMLPGTFAYVSAGSVGRTLTEGAPGSGGGAWQQLAAGVVLTIGAITFIGRLATTALKEIEEEEEAEAAAREAAEGGAQ</sequence>
<evidence type="ECO:0000259" key="2">
    <source>
        <dbReference type="Pfam" id="PF09335"/>
    </source>
</evidence>
<keyword evidence="4" id="KW-1185">Reference proteome</keyword>
<accession>A0A8S1J9T5</accession>